<dbReference type="OrthoDB" id="9804442at2"/>
<evidence type="ECO:0000313" key="7">
    <source>
        <dbReference type="EMBL" id="TCC45205.1"/>
    </source>
</evidence>
<evidence type="ECO:0000256" key="3">
    <source>
        <dbReference type="ARBA" id="ARBA00022801"/>
    </source>
</evidence>
<dbReference type="InterPro" id="IPR015797">
    <property type="entry name" value="NUDIX_hydrolase-like_dom_sf"/>
</dbReference>
<evidence type="ECO:0000256" key="5">
    <source>
        <dbReference type="RuleBase" id="RU003476"/>
    </source>
</evidence>
<dbReference type="PANTHER" id="PTHR43046">
    <property type="entry name" value="GDP-MANNOSE MANNOSYL HYDROLASE"/>
    <property type="match status" value="1"/>
</dbReference>
<accession>A0A4R0JSX6</accession>
<dbReference type="InterPro" id="IPR020084">
    <property type="entry name" value="NUDIX_hydrolase_CS"/>
</dbReference>
<evidence type="ECO:0000256" key="2">
    <source>
        <dbReference type="ARBA" id="ARBA00005582"/>
    </source>
</evidence>
<dbReference type="EMBL" id="SJKD01000008">
    <property type="protein sequence ID" value="TCC45205.1"/>
    <property type="molecule type" value="Genomic_DNA"/>
</dbReference>
<dbReference type="Gene3D" id="3.90.79.10">
    <property type="entry name" value="Nucleoside Triphosphate Pyrophosphohydrolase"/>
    <property type="match status" value="1"/>
</dbReference>
<protein>
    <submittedName>
        <fullName evidence="7">NUDIX domain-containing protein</fullName>
    </submittedName>
</protein>
<comment type="caution">
    <text evidence="7">The sequence shown here is derived from an EMBL/GenBank/DDBJ whole genome shotgun (WGS) entry which is preliminary data.</text>
</comment>
<proteinExistence type="inferred from homology"/>
<dbReference type="SUPFAM" id="SSF55811">
    <property type="entry name" value="Nudix"/>
    <property type="match status" value="1"/>
</dbReference>
<dbReference type="PRINTS" id="PR00502">
    <property type="entry name" value="NUDIXFAMILY"/>
</dbReference>
<dbReference type="GO" id="GO:0016787">
    <property type="term" value="F:hydrolase activity"/>
    <property type="evidence" value="ECO:0007669"/>
    <property type="project" value="UniProtKB-KW"/>
</dbReference>
<evidence type="ECO:0000256" key="4">
    <source>
        <dbReference type="ARBA" id="ARBA00022842"/>
    </source>
</evidence>
<evidence type="ECO:0000313" key="8">
    <source>
        <dbReference type="Proteomes" id="UP000293342"/>
    </source>
</evidence>
<keyword evidence="4" id="KW-0460">Magnesium</keyword>
<organism evidence="7 8">
    <name type="scientific">Kribbella capetownensis</name>
    <dbReference type="NCBI Taxonomy" id="1572659"/>
    <lineage>
        <taxon>Bacteria</taxon>
        <taxon>Bacillati</taxon>
        <taxon>Actinomycetota</taxon>
        <taxon>Actinomycetes</taxon>
        <taxon>Propionibacteriales</taxon>
        <taxon>Kribbellaceae</taxon>
        <taxon>Kribbella</taxon>
    </lineage>
</organism>
<dbReference type="InterPro" id="IPR020476">
    <property type="entry name" value="Nudix_hydrolase"/>
</dbReference>
<dbReference type="RefSeq" id="WP_131517503.1">
    <property type="nucleotide sequence ID" value="NZ_SJKD01000008.1"/>
</dbReference>
<dbReference type="PANTHER" id="PTHR43046:SF12">
    <property type="entry name" value="GDP-MANNOSE MANNOSYL HYDROLASE"/>
    <property type="match status" value="1"/>
</dbReference>
<dbReference type="PROSITE" id="PS51462">
    <property type="entry name" value="NUDIX"/>
    <property type="match status" value="1"/>
</dbReference>
<gene>
    <name evidence="7" type="ORF">E0H75_32410</name>
</gene>
<comment type="similarity">
    <text evidence="2 5">Belongs to the Nudix hydrolase family.</text>
</comment>
<evidence type="ECO:0000259" key="6">
    <source>
        <dbReference type="PROSITE" id="PS51462"/>
    </source>
</evidence>
<dbReference type="Pfam" id="PF00293">
    <property type="entry name" value="NUDIX"/>
    <property type="match status" value="1"/>
</dbReference>
<dbReference type="InterPro" id="IPR000086">
    <property type="entry name" value="NUDIX_hydrolase_dom"/>
</dbReference>
<evidence type="ECO:0000256" key="1">
    <source>
        <dbReference type="ARBA" id="ARBA00001946"/>
    </source>
</evidence>
<keyword evidence="8" id="KW-1185">Reference proteome</keyword>
<name>A0A4R0JSX6_9ACTN</name>
<keyword evidence="3 5" id="KW-0378">Hydrolase</keyword>
<reference evidence="7 8" key="1">
    <citation type="submission" date="2019-02" db="EMBL/GenBank/DDBJ databases">
        <title>Kribbella capetownensis sp. nov. and Kribbella speibonae sp. nov., isolated from soil.</title>
        <authorList>
            <person name="Curtis S.M."/>
            <person name="Norton I."/>
            <person name="Everest G.J."/>
            <person name="Meyers P.R."/>
        </authorList>
    </citation>
    <scope>NUCLEOTIDE SEQUENCE [LARGE SCALE GENOMIC DNA]</scope>
    <source>
        <strain evidence="7 8">YM53</strain>
    </source>
</reference>
<comment type="cofactor">
    <cofactor evidence="1">
        <name>Mg(2+)</name>
        <dbReference type="ChEBI" id="CHEBI:18420"/>
    </cofactor>
</comment>
<dbReference type="Proteomes" id="UP000293342">
    <property type="component" value="Unassembled WGS sequence"/>
</dbReference>
<feature type="domain" description="Nudix hydrolase" evidence="6">
    <location>
        <begin position="11"/>
        <end position="155"/>
    </location>
</feature>
<dbReference type="CDD" id="cd04685">
    <property type="entry name" value="NUDIX_Hydrolase"/>
    <property type="match status" value="1"/>
</dbReference>
<sequence>MTELPNDLPILERDAVRLVVRDSKDRILLFHTREVTAPELGEWWELPGGGIDEGETPLDAALRELREETGIKATPDQVSTPTWRRTASFRHRDVRHLQHEVVCEVRLDGPGPDVDETERFDYEKEDYFGFRWWPIADVVASQDVFYPGNLPGLLTSFLAGDEIDEPFELWS</sequence>
<dbReference type="PROSITE" id="PS00893">
    <property type="entry name" value="NUDIX_BOX"/>
    <property type="match status" value="1"/>
</dbReference>
<dbReference type="AlphaFoldDB" id="A0A4R0JSX6"/>